<proteinExistence type="predicted"/>
<dbReference type="AlphaFoldDB" id="A0A9K3JEB1"/>
<sequence length="47" mass="5355">MGLNFFASSAIGYLFWIVYERRSLLVGGKVHRRNLDQSSASKKGHQE</sequence>
<dbReference type="Proteomes" id="UP000215914">
    <property type="component" value="Unassembled WGS sequence"/>
</dbReference>
<gene>
    <name evidence="1" type="ORF">HanXRQr2_Chr03g0097601</name>
</gene>
<accession>A0A9K3JEB1</accession>
<protein>
    <submittedName>
        <fullName evidence="1">Uncharacterized protein</fullName>
    </submittedName>
</protein>
<keyword evidence="2" id="KW-1185">Reference proteome</keyword>
<reference evidence="1" key="2">
    <citation type="submission" date="2020-06" db="EMBL/GenBank/DDBJ databases">
        <title>Helianthus annuus Genome sequencing and assembly Release 2.</title>
        <authorList>
            <person name="Gouzy J."/>
            <person name="Langlade N."/>
            <person name="Munos S."/>
        </authorList>
    </citation>
    <scope>NUCLEOTIDE SEQUENCE</scope>
    <source>
        <tissue evidence="1">Leaves</tissue>
    </source>
</reference>
<reference evidence="1" key="1">
    <citation type="journal article" date="2017" name="Nature">
        <title>The sunflower genome provides insights into oil metabolism, flowering and Asterid evolution.</title>
        <authorList>
            <person name="Badouin H."/>
            <person name="Gouzy J."/>
            <person name="Grassa C.J."/>
            <person name="Murat F."/>
            <person name="Staton S.E."/>
            <person name="Cottret L."/>
            <person name="Lelandais-Briere C."/>
            <person name="Owens G.L."/>
            <person name="Carrere S."/>
            <person name="Mayjonade B."/>
            <person name="Legrand L."/>
            <person name="Gill N."/>
            <person name="Kane N.C."/>
            <person name="Bowers J.E."/>
            <person name="Hubner S."/>
            <person name="Bellec A."/>
            <person name="Berard A."/>
            <person name="Berges H."/>
            <person name="Blanchet N."/>
            <person name="Boniface M.C."/>
            <person name="Brunel D."/>
            <person name="Catrice O."/>
            <person name="Chaidir N."/>
            <person name="Claudel C."/>
            <person name="Donnadieu C."/>
            <person name="Faraut T."/>
            <person name="Fievet G."/>
            <person name="Helmstetter N."/>
            <person name="King M."/>
            <person name="Knapp S.J."/>
            <person name="Lai Z."/>
            <person name="Le Paslier M.C."/>
            <person name="Lippi Y."/>
            <person name="Lorenzon L."/>
            <person name="Mandel J.R."/>
            <person name="Marage G."/>
            <person name="Marchand G."/>
            <person name="Marquand E."/>
            <person name="Bret-Mestries E."/>
            <person name="Morien E."/>
            <person name="Nambeesan S."/>
            <person name="Nguyen T."/>
            <person name="Pegot-Espagnet P."/>
            <person name="Pouilly N."/>
            <person name="Raftis F."/>
            <person name="Sallet E."/>
            <person name="Schiex T."/>
            <person name="Thomas J."/>
            <person name="Vandecasteele C."/>
            <person name="Vares D."/>
            <person name="Vear F."/>
            <person name="Vautrin S."/>
            <person name="Crespi M."/>
            <person name="Mangin B."/>
            <person name="Burke J.M."/>
            <person name="Salse J."/>
            <person name="Munos S."/>
            <person name="Vincourt P."/>
            <person name="Rieseberg L.H."/>
            <person name="Langlade N.B."/>
        </authorList>
    </citation>
    <scope>NUCLEOTIDE SEQUENCE</scope>
    <source>
        <tissue evidence="1">Leaves</tissue>
    </source>
</reference>
<evidence type="ECO:0000313" key="2">
    <source>
        <dbReference type="Proteomes" id="UP000215914"/>
    </source>
</evidence>
<comment type="caution">
    <text evidence="1">The sequence shown here is derived from an EMBL/GenBank/DDBJ whole genome shotgun (WGS) entry which is preliminary data.</text>
</comment>
<dbReference type="Gramene" id="mRNA:HanXRQr2_Chr03g0097601">
    <property type="protein sequence ID" value="mRNA:HanXRQr2_Chr03g0097601"/>
    <property type="gene ID" value="HanXRQr2_Chr03g0097601"/>
</dbReference>
<organism evidence="1 2">
    <name type="scientific">Helianthus annuus</name>
    <name type="common">Common sunflower</name>
    <dbReference type="NCBI Taxonomy" id="4232"/>
    <lineage>
        <taxon>Eukaryota</taxon>
        <taxon>Viridiplantae</taxon>
        <taxon>Streptophyta</taxon>
        <taxon>Embryophyta</taxon>
        <taxon>Tracheophyta</taxon>
        <taxon>Spermatophyta</taxon>
        <taxon>Magnoliopsida</taxon>
        <taxon>eudicotyledons</taxon>
        <taxon>Gunneridae</taxon>
        <taxon>Pentapetalae</taxon>
        <taxon>asterids</taxon>
        <taxon>campanulids</taxon>
        <taxon>Asterales</taxon>
        <taxon>Asteraceae</taxon>
        <taxon>Asteroideae</taxon>
        <taxon>Heliantheae alliance</taxon>
        <taxon>Heliantheae</taxon>
        <taxon>Helianthus</taxon>
    </lineage>
</organism>
<evidence type="ECO:0000313" key="1">
    <source>
        <dbReference type="EMBL" id="KAF5813377.1"/>
    </source>
</evidence>
<dbReference type="EMBL" id="MNCJ02000318">
    <property type="protein sequence ID" value="KAF5813377.1"/>
    <property type="molecule type" value="Genomic_DNA"/>
</dbReference>
<name>A0A9K3JEB1_HELAN</name>